<accession>A0ABM0XET4</accession>
<keyword evidence="2" id="KW-1185">Reference proteome</keyword>
<reference evidence="2" key="1">
    <citation type="journal article" date="2014" name="Nat. Commun.">
        <title>The emerging biofuel crop Camelina sativa retains a highly undifferentiated hexaploid genome structure.</title>
        <authorList>
            <person name="Kagale S."/>
            <person name="Koh C."/>
            <person name="Nixon J."/>
            <person name="Bollina V."/>
            <person name="Clarke W.E."/>
            <person name="Tuteja R."/>
            <person name="Spillane C."/>
            <person name="Robinson S.J."/>
            <person name="Links M.G."/>
            <person name="Clarke C."/>
            <person name="Higgins E.E."/>
            <person name="Huebert T."/>
            <person name="Sharpe A.G."/>
            <person name="Parkin I.A."/>
        </authorList>
    </citation>
    <scope>NUCLEOTIDE SEQUENCE [LARGE SCALE GENOMIC DNA]</scope>
    <source>
        <strain evidence="2">cv. DH55</strain>
    </source>
</reference>
<feature type="domain" description="Reverse transcriptase zinc-binding" evidence="1">
    <location>
        <begin position="239"/>
        <end position="304"/>
    </location>
</feature>
<reference evidence="3" key="2">
    <citation type="submission" date="2025-08" db="UniProtKB">
        <authorList>
            <consortium name="RefSeq"/>
        </authorList>
    </citation>
    <scope>IDENTIFICATION</scope>
    <source>
        <tissue evidence="3">Leaf</tissue>
    </source>
</reference>
<name>A0ABM0XET4_CAMSA</name>
<sequence length="405" mass="46347">MDPYMRHLLSLFTGIEQEGGTGKYLGLPECFSGSKRDFMQFISDSLKSRLSGWYEKTLSLRGLLAKQGWRLLDSPNSLVTRVYKAKYFENVPFFEARIGYKPSYAWRSIMFGRELLEKGVMKSIGNGQDTRVWLDKWVFDDRPRRPFNKELTIDLNLNVSTLIQDDGGWNPQTLHDLFPPCEIPRFRSFPPAQHLHDRYVWAFTQNGQYTVKSGNWLLSQESDILNPISTDMIRVNKVKIWVLETAIEPKIRLFLCRALSQALAVAECMSSHGLSISPLCLVCHVEDETITHVLFSCPLARGVWSATGLPTPAQGFSNSVVDNVSLILNFMKQAEIAEGTRQAIPWILWGIWKAHNDVVFTQRDQDSHVIVALAIEEAEEWLKQQTLISQATNRDANRHVQHVHR</sequence>
<evidence type="ECO:0000313" key="3">
    <source>
        <dbReference type="RefSeq" id="XP_010484878.1"/>
    </source>
</evidence>
<dbReference type="Proteomes" id="UP000694864">
    <property type="component" value="Chromosome 18"/>
</dbReference>
<dbReference type="InterPro" id="IPR026960">
    <property type="entry name" value="RVT-Znf"/>
</dbReference>
<dbReference type="PANTHER" id="PTHR33116">
    <property type="entry name" value="REVERSE TRANSCRIPTASE ZINC-BINDING DOMAIN-CONTAINING PROTEIN-RELATED-RELATED"/>
    <property type="match status" value="1"/>
</dbReference>
<dbReference type="RefSeq" id="XP_010484878.1">
    <property type="nucleotide sequence ID" value="XM_010486576.1"/>
</dbReference>
<dbReference type="GeneID" id="104763170"/>
<dbReference type="Pfam" id="PF13966">
    <property type="entry name" value="zf-RVT"/>
    <property type="match status" value="1"/>
</dbReference>
<proteinExistence type="predicted"/>
<protein>
    <submittedName>
        <fullName evidence="3">Uncharacterized protein LOC104763170</fullName>
    </submittedName>
</protein>
<evidence type="ECO:0000259" key="1">
    <source>
        <dbReference type="Pfam" id="PF13966"/>
    </source>
</evidence>
<evidence type="ECO:0000313" key="2">
    <source>
        <dbReference type="Proteomes" id="UP000694864"/>
    </source>
</evidence>
<dbReference type="PANTHER" id="PTHR33116:SF86">
    <property type="entry name" value="REVERSE TRANSCRIPTASE DOMAIN-CONTAINING PROTEIN"/>
    <property type="match status" value="1"/>
</dbReference>
<gene>
    <name evidence="3" type="primary">LOC104763170</name>
</gene>
<organism evidence="2 3">
    <name type="scientific">Camelina sativa</name>
    <name type="common">False flax</name>
    <name type="synonym">Myagrum sativum</name>
    <dbReference type="NCBI Taxonomy" id="90675"/>
    <lineage>
        <taxon>Eukaryota</taxon>
        <taxon>Viridiplantae</taxon>
        <taxon>Streptophyta</taxon>
        <taxon>Embryophyta</taxon>
        <taxon>Tracheophyta</taxon>
        <taxon>Spermatophyta</taxon>
        <taxon>Magnoliopsida</taxon>
        <taxon>eudicotyledons</taxon>
        <taxon>Gunneridae</taxon>
        <taxon>Pentapetalae</taxon>
        <taxon>rosids</taxon>
        <taxon>malvids</taxon>
        <taxon>Brassicales</taxon>
        <taxon>Brassicaceae</taxon>
        <taxon>Camelineae</taxon>
        <taxon>Camelina</taxon>
    </lineage>
</organism>